<name>A0ABY3YK01_9FLAO</name>
<proteinExistence type="predicted"/>
<dbReference type="Pfam" id="PF14534">
    <property type="entry name" value="DUF4440"/>
    <property type="match status" value="1"/>
</dbReference>
<feature type="domain" description="DUF4440" evidence="1">
    <location>
        <begin position="14"/>
        <end position="117"/>
    </location>
</feature>
<dbReference type="Proteomes" id="UP000829476">
    <property type="component" value="Chromosome"/>
</dbReference>
<sequence length="126" mass="14296">MQASESITYKDVVNAEHAITNAMKSGDVKQLDLLLHEDLLFNISGGHTITKDMDLETYREGKIKLYDITMIDQQINIIEDTAVVATTLEMKGSYLEQSFEGTFKIIRVWKYINNKFKVIAGSSTQM</sequence>
<evidence type="ECO:0000313" key="3">
    <source>
        <dbReference type="Proteomes" id="UP000829476"/>
    </source>
</evidence>
<reference evidence="2 3" key="1">
    <citation type="journal article" date="2018" name="Int. J. Syst. Evol. Microbiol.">
        <title>Zhouia spongiae sp. nov., isolated from a marine sponge.</title>
        <authorList>
            <person name="Zhuang L."/>
            <person name="Lin B."/>
            <person name="Qin F."/>
            <person name="Luo L."/>
        </authorList>
    </citation>
    <scope>NUCLEOTIDE SEQUENCE [LARGE SCALE GENOMIC DNA]</scope>
    <source>
        <strain evidence="2 3">HN-Y44</strain>
    </source>
</reference>
<dbReference type="InterPro" id="IPR027843">
    <property type="entry name" value="DUF4440"/>
</dbReference>
<keyword evidence="3" id="KW-1185">Reference proteome</keyword>
<protein>
    <submittedName>
        <fullName evidence="2">Nuclear transport factor 2 family protein</fullName>
    </submittedName>
</protein>
<accession>A0ABY3YK01</accession>
<gene>
    <name evidence="2" type="ORF">MQE36_13315</name>
</gene>
<dbReference type="Gene3D" id="3.10.450.50">
    <property type="match status" value="1"/>
</dbReference>
<dbReference type="RefSeq" id="WP_242936470.1">
    <property type="nucleotide sequence ID" value="NZ_CP094326.1"/>
</dbReference>
<dbReference type="EMBL" id="CP094326">
    <property type="protein sequence ID" value="UNY98060.1"/>
    <property type="molecule type" value="Genomic_DNA"/>
</dbReference>
<organism evidence="2 3">
    <name type="scientific">Zhouia spongiae</name>
    <dbReference type="NCBI Taxonomy" id="2202721"/>
    <lineage>
        <taxon>Bacteria</taxon>
        <taxon>Pseudomonadati</taxon>
        <taxon>Bacteroidota</taxon>
        <taxon>Flavobacteriia</taxon>
        <taxon>Flavobacteriales</taxon>
        <taxon>Flavobacteriaceae</taxon>
        <taxon>Zhouia</taxon>
    </lineage>
</organism>
<evidence type="ECO:0000313" key="2">
    <source>
        <dbReference type="EMBL" id="UNY98060.1"/>
    </source>
</evidence>
<dbReference type="SUPFAM" id="SSF54427">
    <property type="entry name" value="NTF2-like"/>
    <property type="match status" value="1"/>
</dbReference>
<evidence type="ECO:0000259" key="1">
    <source>
        <dbReference type="Pfam" id="PF14534"/>
    </source>
</evidence>
<dbReference type="InterPro" id="IPR032710">
    <property type="entry name" value="NTF2-like_dom_sf"/>
</dbReference>